<comment type="similarity">
    <text evidence="1 6">Belongs to the peptidase S9A family.</text>
</comment>
<accession>A0A8J2SMU2</accession>
<dbReference type="InterPro" id="IPR001375">
    <property type="entry name" value="Peptidase_S9_cat"/>
</dbReference>
<dbReference type="Pfam" id="PF00326">
    <property type="entry name" value="Peptidase_S9"/>
    <property type="match status" value="1"/>
</dbReference>
<dbReference type="InterPro" id="IPR051543">
    <property type="entry name" value="Serine_Peptidase_S9A"/>
</dbReference>
<dbReference type="OrthoDB" id="248387at2759"/>
<reference evidence="9" key="1">
    <citation type="submission" date="2021-11" db="EMBL/GenBank/DDBJ databases">
        <authorList>
            <consortium name="Genoscope - CEA"/>
            <person name="William W."/>
        </authorList>
    </citation>
    <scope>NUCLEOTIDE SEQUENCE</scope>
</reference>
<comment type="function">
    <text evidence="5">Serine peptidase whose precise substrate specificity remains unclear. Does not cleave peptides after a arginine or lysine residue. Regulates trans-Golgi network morphology and sorting by regulating the membrane binding of the AP-1 complex. May play a role in the regulation of synaptic vesicle exocytosis.</text>
</comment>
<evidence type="ECO:0000256" key="1">
    <source>
        <dbReference type="ARBA" id="ARBA00005228"/>
    </source>
</evidence>
<evidence type="ECO:0000256" key="6">
    <source>
        <dbReference type="RuleBase" id="RU368024"/>
    </source>
</evidence>
<dbReference type="Gene3D" id="2.130.10.120">
    <property type="entry name" value="Prolyl oligopeptidase, N-terminal domain"/>
    <property type="match status" value="1"/>
</dbReference>
<dbReference type="PRINTS" id="PR00862">
    <property type="entry name" value="PROLIGOPTASE"/>
</dbReference>
<dbReference type="Gene3D" id="3.40.50.1820">
    <property type="entry name" value="alpha/beta hydrolase"/>
    <property type="match status" value="1"/>
</dbReference>
<gene>
    <name evidence="9" type="ORF">PECAL_3P07890</name>
</gene>
<dbReference type="Pfam" id="PF02897">
    <property type="entry name" value="Peptidase_S9_N"/>
    <property type="match status" value="1"/>
</dbReference>
<proteinExistence type="inferred from homology"/>
<keyword evidence="2 6" id="KW-0645">Protease</keyword>
<sequence length="750" mass="83938">MAMIARRLALGAAAATSLFNERVQALSAAAKSKAVPPVAPRRPKDILFGKVAGEDRGPNPMDPPIVRQDPYFWLRDDTRKDKDILAHLDAENAYSQAQTAHLEQFRESLYQEMLSHVKEDDDTVPYKDGDYMYWSRTVKGLSYRQYLRKRVGTEDEVIYLDVNEVSKTLPNPKQCVVNQVEASPDGSKIAYAVDGTGYETYDIVVKYLDGSKPDETITKTMGGVAWKDEKTFYYVVEDKSHRPYQVWRHVLGEAQDQDQLVYEELDDLYNVACWRSLDGSLIFIEAESKETTELRFIPQSGTEPVLVRKREPGVRYDAASHAPSSSLILTSNIGGLRNRALFTAPVSAPADWTPLMDSEGAAVLPHDEGRSLDNPRAFKDFVVVTGREDGFTQIWVAPLTASGDQECSAPVAAQAHRMQFEADAFTARLGANAEFDPQQQLRVTYSSTVAPGSTMQYDIATKGYEVLKVAPVPNYDATLYDTERLEVPARDGVKIPVTLFWRKDQKKPKMPTHLYGYGSYGISMDPSFSASRLALVDRGICYAIAHIRGGGEMGHHLCHHEWYEKQGKYLAKKNTFHDFVDCARYLKEKGISGDMSCEGRSAGGLLVGNAVNLAPEAFNACIAGVPFVDLMTTMCDPSIPLTTEEWEEWGNPNEAKYHDYMLSYSPIDNVQAGVTYPQMLLVSGLNDPRVAYWEPAKWAQVLRHEIANGDETLVKMDMSAGHFSAADRYRYLRELAFDYAWLLDVFGKAE</sequence>
<name>A0A8J2SMU2_9STRA</name>
<dbReference type="Proteomes" id="UP000789595">
    <property type="component" value="Unassembled WGS sequence"/>
</dbReference>
<dbReference type="InterPro" id="IPR023302">
    <property type="entry name" value="Pept_S9A_N"/>
</dbReference>
<feature type="domain" description="Peptidase S9 prolyl oligopeptidase catalytic" evidence="7">
    <location>
        <begin position="526"/>
        <end position="748"/>
    </location>
</feature>
<protein>
    <recommendedName>
        <fullName evidence="6">Prolyl endopeptidase</fullName>
        <ecNumber evidence="6">3.4.21.-</ecNumber>
    </recommendedName>
</protein>
<dbReference type="GO" id="GO:0006508">
    <property type="term" value="P:proteolysis"/>
    <property type="evidence" value="ECO:0007669"/>
    <property type="project" value="UniProtKB-KW"/>
</dbReference>
<evidence type="ECO:0000256" key="5">
    <source>
        <dbReference type="ARBA" id="ARBA00045448"/>
    </source>
</evidence>
<dbReference type="PANTHER" id="PTHR11757:SF19">
    <property type="entry name" value="PROLYL ENDOPEPTIDASE-LIKE"/>
    <property type="match status" value="1"/>
</dbReference>
<keyword evidence="3 6" id="KW-0378">Hydrolase</keyword>
<dbReference type="EMBL" id="CAKKNE010000003">
    <property type="protein sequence ID" value="CAH0370876.1"/>
    <property type="molecule type" value="Genomic_DNA"/>
</dbReference>
<evidence type="ECO:0000259" key="7">
    <source>
        <dbReference type="Pfam" id="PF00326"/>
    </source>
</evidence>
<evidence type="ECO:0000259" key="8">
    <source>
        <dbReference type="Pfam" id="PF02897"/>
    </source>
</evidence>
<dbReference type="PANTHER" id="PTHR11757">
    <property type="entry name" value="PROTEASE FAMILY S9A OLIGOPEPTIDASE"/>
    <property type="match status" value="1"/>
</dbReference>
<dbReference type="SUPFAM" id="SSF50993">
    <property type="entry name" value="Peptidase/esterase 'gauge' domain"/>
    <property type="match status" value="1"/>
</dbReference>
<dbReference type="GO" id="GO:0004252">
    <property type="term" value="F:serine-type endopeptidase activity"/>
    <property type="evidence" value="ECO:0007669"/>
    <property type="project" value="UniProtKB-UniRule"/>
</dbReference>
<evidence type="ECO:0000256" key="4">
    <source>
        <dbReference type="ARBA" id="ARBA00022825"/>
    </source>
</evidence>
<evidence type="ECO:0000256" key="2">
    <source>
        <dbReference type="ARBA" id="ARBA00022670"/>
    </source>
</evidence>
<dbReference type="AlphaFoldDB" id="A0A8J2SMU2"/>
<organism evidence="9 10">
    <name type="scientific">Pelagomonas calceolata</name>
    <dbReference type="NCBI Taxonomy" id="35677"/>
    <lineage>
        <taxon>Eukaryota</taxon>
        <taxon>Sar</taxon>
        <taxon>Stramenopiles</taxon>
        <taxon>Ochrophyta</taxon>
        <taxon>Pelagophyceae</taxon>
        <taxon>Pelagomonadales</taxon>
        <taxon>Pelagomonadaceae</taxon>
        <taxon>Pelagomonas</taxon>
    </lineage>
</organism>
<comment type="caution">
    <text evidence="9">The sequence shown here is derived from an EMBL/GenBank/DDBJ whole genome shotgun (WGS) entry which is preliminary data.</text>
</comment>
<dbReference type="InterPro" id="IPR002470">
    <property type="entry name" value="Peptidase_S9A"/>
</dbReference>
<evidence type="ECO:0000313" key="10">
    <source>
        <dbReference type="Proteomes" id="UP000789595"/>
    </source>
</evidence>
<dbReference type="SUPFAM" id="SSF53474">
    <property type="entry name" value="alpha/beta-Hydrolases"/>
    <property type="match status" value="1"/>
</dbReference>
<keyword evidence="4 6" id="KW-0720">Serine protease</keyword>
<evidence type="ECO:0000256" key="3">
    <source>
        <dbReference type="ARBA" id="ARBA00022801"/>
    </source>
</evidence>
<feature type="domain" description="Peptidase S9A N-terminal" evidence="8">
    <location>
        <begin position="52"/>
        <end position="469"/>
    </location>
</feature>
<dbReference type="InterPro" id="IPR029058">
    <property type="entry name" value="AB_hydrolase_fold"/>
</dbReference>
<dbReference type="EC" id="3.4.21.-" evidence="6"/>
<keyword evidence="10" id="KW-1185">Reference proteome</keyword>
<evidence type="ECO:0000313" key="9">
    <source>
        <dbReference type="EMBL" id="CAH0370876.1"/>
    </source>
</evidence>